<feature type="chain" id="PRO_5047067509" evidence="1">
    <location>
        <begin position="19"/>
        <end position="137"/>
    </location>
</feature>
<dbReference type="RefSeq" id="WP_380604976.1">
    <property type="nucleotide sequence ID" value="NZ_JBHSDU010000015.1"/>
</dbReference>
<sequence>MRAIFLVASVALMRVATAEQCPAGFEEFIGAFESSAEFQVAHSKYPLSYRYLDVDSGGEPKSVQVAVTRDNLGEFAAVQFPSSAQRAQESIQQAVTAPNAKTRIVRLWLENSDFEIKYVFEKTSACWQLIRVEDGVS</sequence>
<accession>A0ABV8T4P4</accession>
<keyword evidence="1" id="KW-0732">Signal</keyword>
<name>A0ABV8T4P4_9GAMM</name>
<protein>
    <submittedName>
        <fullName evidence="2">Uncharacterized protein</fullName>
    </submittedName>
</protein>
<comment type="caution">
    <text evidence="2">The sequence shown here is derived from an EMBL/GenBank/DDBJ whole genome shotgun (WGS) entry which is preliminary data.</text>
</comment>
<keyword evidence="3" id="KW-1185">Reference proteome</keyword>
<feature type="signal peptide" evidence="1">
    <location>
        <begin position="1"/>
        <end position="18"/>
    </location>
</feature>
<evidence type="ECO:0000313" key="3">
    <source>
        <dbReference type="Proteomes" id="UP001595904"/>
    </source>
</evidence>
<dbReference type="Proteomes" id="UP001595904">
    <property type="component" value="Unassembled WGS sequence"/>
</dbReference>
<dbReference type="Gene3D" id="3.10.450.410">
    <property type="match status" value="1"/>
</dbReference>
<reference evidence="3" key="1">
    <citation type="journal article" date="2019" name="Int. J. Syst. Evol. Microbiol.">
        <title>The Global Catalogue of Microorganisms (GCM) 10K type strain sequencing project: providing services to taxonomists for standard genome sequencing and annotation.</title>
        <authorList>
            <consortium name="The Broad Institute Genomics Platform"/>
            <consortium name="The Broad Institute Genome Sequencing Center for Infectious Disease"/>
            <person name="Wu L."/>
            <person name="Ma J."/>
        </authorList>
    </citation>
    <scope>NUCLEOTIDE SEQUENCE [LARGE SCALE GENOMIC DNA]</scope>
    <source>
        <strain evidence="3">CGMCC 1.10759</strain>
    </source>
</reference>
<evidence type="ECO:0000313" key="2">
    <source>
        <dbReference type="EMBL" id="MFC4314085.1"/>
    </source>
</evidence>
<gene>
    <name evidence="2" type="ORF">ACFPN2_33740</name>
</gene>
<dbReference type="EMBL" id="JBHSDU010000015">
    <property type="protein sequence ID" value="MFC4314085.1"/>
    <property type="molecule type" value="Genomic_DNA"/>
</dbReference>
<organism evidence="2 3">
    <name type="scientific">Steroidobacter flavus</name>
    <dbReference type="NCBI Taxonomy" id="1842136"/>
    <lineage>
        <taxon>Bacteria</taxon>
        <taxon>Pseudomonadati</taxon>
        <taxon>Pseudomonadota</taxon>
        <taxon>Gammaproteobacteria</taxon>
        <taxon>Steroidobacterales</taxon>
        <taxon>Steroidobacteraceae</taxon>
        <taxon>Steroidobacter</taxon>
    </lineage>
</organism>
<evidence type="ECO:0000256" key="1">
    <source>
        <dbReference type="SAM" id="SignalP"/>
    </source>
</evidence>
<proteinExistence type="predicted"/>